<gene>
    <name evidence="1" type="ORF">Patl1_16004</name>
</gene>
<organism evidence="1 2">
    <name type="scientific">Pistacia atlantica</name>
    <dbReference type="NCBI Taxonomy" id="434234"/>
    <lineage>
        <taxon>Eukaryota</taxon>
        <taxon>Viridiplantae</taxon>
        <taxon>Streptophyta</taxon>
        <taxon>Embryophyta</taxon>
        <taxon>Tracheophyta</taxon>
        <taxon>Spermatophyta</taxon>
        <taxon>Magnoliopsida</taxon>
        <taxon>eudicotyledons</taxon>
        <taxon>Gunneridae</taxon>
        <taxon>Pentapetalae</taxon>
        <taxon>rosids</taxon>
        <taxon>malvids</taxon>
        <taxon>Sapindales</taxon>
        <taxon>Anacardiaceae</taxon>
        <taxon>Pistacia</taxon>
    </lineage>
</organism>
<dbReference type="EMBL" id="CM047902">
    <property type="protein sequence ID" value="KAJ0094488.1"/>
    <property type="molecule type" value="Genomic_DNA"/>
</dbReference>
<dbReference type="Proteomes" id="UP001164250">
    <property type="component" value="Chromosome 6"/>
</dbReference>
<accession>A0ACC1B6F8</accession>
<comment type="caution">
    <text evidence="1">The sequence shown here is derived from an EMBL/GenBank/DDBJ whole genome shotgun (WGS) entry which is preliminary data.</text>
</comment>
<keyword evidence="2" id="KW-1185">Reference proteome</keyword>
<proteinExistence type="predicted"/>
<evidence type="ECO:0000313" key="1">
    <source>
        <dbReference type="EMBL" id="KAJ0094488.1"/>
    </source>
</evidence>
<protein>
    <submittedName>
        <fullName evidence="1">Uncharacterized protein</fullName>
    </submittedName>
</protein>
<evidence type="ECO:0000313" key="2">
    <source>
        <dbReference type="Proteomes" id="UP001164250"/>
    </source>
</evidence>
<name>A0ACC1B6F8_9ROSI</name>
<sequence>MYLTSRRPDIRHAVGLISRYMENPTEIHLLATKRMLRRLLKVLHIQQQSPTLIYCDDISAIKLSKIQFYIEGASILMRDTTSCVIYARMVLLIWCFAKAKIRLQIFRLSHSSLLCL</sequence>
<reference evidence="2" key="1">
    <citation type="journal article" date="2023" name="G3 (Bethesda)">
        <title>Genome assembly and association tests identify interacting loci associated with vigor, precocity, and sex in interspecific pistachio rootstocks.</title>
        <authorList>
            <person name="Palmer W."/>
            <person name="Jacygrad E."/>
            <person name="Sagayaradj S."/>
            <person name="Cavanaugh K."/>
            <person name="Han R."/>
            <person name="Bertier L."/>
            <person name="Beede B."/>
            <person name="Kafkas S."/>
            <person name="Golino D."/>
            <person name="Preece J."/>
            <person name="Michelmore R."/>
        </authorList>
    </citation>
    <scope>NUCLEOTIDE SEQUENCE [LARGE SCALE GENOMIC DNA]</scope>
</reference>